<keyword evidence="1" id="KW-0472">Membrane</keyword>
<feature type="transmembrane region" description="Helical" evidence="1">
    <location>
        <begin position="56"/>
        <end position="75"/>
    </location>
</feature>
<name>A0A8J3P6J9_9ACTN</name>
<keyword evidence="1" id="KW-0812">Transmembrane</keyword>
<feature type="transmembrane region" description="Helical" evidence="1">
    <location>
        <begin position="30"/>
        <end position="49"/>
    </location>
</feature>
<protein>
    <submittedName>
        <fullName evidence="2">Uncharacterized protein</fullName>
    </submittedName>
</protein>
<dbReference type="AlphaFoldDB" id="A0A8J3P6J9"/>
<evidence type="ECO:0000313" key="3">
    <source>
        <dbReference type="Proteomes" id="UP000630887"/>
    </source>
</evidence>
<gene>
    <name evidence="2" type="ORF">Cco03nite_22970</name>
</gene>
<dbReference type="EMBL" id="BONI01000016">
    <property type="protein sequence ID" value="GIG05597.1"/>
    <property type="molecule type" value="Genomic_DNA"/>
</dbReference>
<evidence type="ECO:0000313" key="2">
    <source>
        <dbReference type="EMBL" id="GIG05597.1"/>
    </source>
</evidence>
<sequence length="157" mass="16948">MNRLLGRSQAAVTAAMIATGAHHVFRLGTGVLLAAIALALVPTLLAAAYRWRANRWALVAYLIYNAFVIWSFGVVDGFLDHVLKAVGLSNLTFLPGGDQQQVPTAFALWSTRATGLFYEGTGVLTAVASGFALFYAWRIGVFLVRRWKKPATHIAAG</sequence>
<keyword evidence="3" id="KW-1185">Reference proteome</keyword>
<feature type="transmembrane region" description="Helical" evidence="1">
    <location>
        <begin position="116"/>
        <end position="137"/>
    </location>
</feature>
<dbReference type="Proteomes" id="UP000630887">
    <property type="component" value="Unassembled WGS sequence"/>
</dbReference>
<proteinExistence type="predicted"/>
<reference evidence="2 3" key="1">
    <citation type="submission" date="2021-01" db="EMBL/GenBank/DDBJ databases">
        <title>Whole genome shotgun sequence of Catellatospora coxensis NBRC 107359.</title>
        <authorList>
            <person name="Komaki H."/>
            <person name="Tamura T."/>
        </authorList>
    </citation>
    <scope>NUCLEOTIDE SEQUENCE [LARGE SCALE GENOMIC DNA]</scope>
    <source>
        <strain evidence="2 3">NBRC 107359</strain>
    </source>
</reference>
<evidence type="ECO:0000256" key="1">
    <source>
        <dbReference type="SAM" id="Phobius"/>
    </source>
</evidence>
<accession>A0A8J3P6J9</accession>
<keyword evidence="1" id="KW-1133">Transmembrane helix</keyword>
<comment type="caution">
    <text evidence="2">The sequence shown here is derived from an EMBL/GenBank/DDBJ whole genome shotgun (WGS) entry which is preliminary data.</text>
</comment>
<organism evidence="2 3">
    <name type="scientific">Catellatospora coxensis</name>
    <dbReference type="NCBI Taxonomy" id="310354"/>
    <lineage>
        <taxon>Bacteria</taxon>
        <taxon>Bacillati</taxon>
        <taxon>Actinomycetota</taxon>
        <taxon>Actinomycetes</taxon>
        <taxon>Micromonosporales</taxon>
        <taxon>Micromonosporaceae</taxon>
        <taxon>Catellatospora</taxon>
    </lineage>
</organism>
<dbReference type="RefSeq" id="WP_203692039.1">
    <property type="nucleotide sequence ID" value="NZ_BAAALC010000025.1"/>
</dbReference>